<keyword evidence="4" id="KW-0677">Repeat</keyword>
<comment type="subcellular location">
    <subcellularLocation>
        <location evidence="2">Cytoplasm</location>
    </subcellularLocation>
    <subcellularLocation>
        <location evidence="1">Nucleus</location>
    </subcellularLocation>
</comment>
<evidence type="ECO:0000313" key="7">
    <source>
        <dbReference type="EMBL" id="KAK0530452.1"/>
    </source>
</evidence>
<evidence type="ECO:0000256" key="1">
    <source>
        <dbReference type="ARBA" id="ARBA00004123"/>
    </source>
</evidence>
<dbReference type="PANTHER" id="PTHR15651">
    <property type="entry name" value="ARMADILLO REPEAT-CONTAINING PROTEIN 8"/>
    <property type="match status" value="1"/>
</dbReference>
<dbReference type="EMBL" id="JAPDMQ010000214">
    <property type="protein sequence ID" value="KAK0530452.1"/>
    <property type="molecule type" value="Genomic_DNA"/>
</dbReference>
<dbReference type="PANTHER" id="PTHR15651:SF7">
    <property type="entry name" value="ARMADILLO REPEAT-CONTAINING PROTEIN 8"/>
    <property type="match status" value="1"/>
</dbReference>
<evidence type="ECO:0000256" key="4">
    <source>
        <dbReference type="ARBA" id="ARBA00022737"/>
    </source>
</evidence>
<feature type="compositionally biased region" description="Low complexity" evidence="6">
    <location>
        <begin position="360"/>
        <end position="372"/>
    </location>
</feature>
<gene>
    <name evidence="7" type="ORF">OC842_003921</name>
</gene>
<dbReference type="GO" id="GO:0005737">
    <property type="term" value="C:cytoplasm"/>
    <property type="evidence" value="ECO:0007669"/>
    <property type="project" value="UniProtKB-SubCell"/>
</dbReference>
<evidence type="ECO:0000256" key="6">
    <source>
        <dbReference type="SAM" id="MobiDB-lite"/>
    </source>
</evidence>
<feature type="region of interest" description="Disordered" evidence="6">
    <location>
        <begin position="359"/>
        <end position="449"/>
    </location>
</feature>
<proteinExistence type="predicted"/>
<dbReference type="Gene3D" id="1.25.10.10">
    <property type="entry name" value="Leucine-rich Repeat Variant"/>
    <property type="match status" value="5"/>
</dbReference>
<evidence type="ECO:0000256" key="3">
    <source>
        <dbReference type="ARBA" id="ARBA00022490"/>
    </source>
</evidence>
<feature type="region of interest" description="Disordered" evidence="6">
    <location>
        <begin position="307"/>
        <end position="333"/>
    </location>
</feature>
<feature type="compositionally biased region" description="Low complexity" evidence="6">
    <location>
        <begin position="620"/>
        <end position="641"/>
    </location>
</feature>
<keyword evidence="5" id="KW-0539">Nucleus</keyword>
<dbReference type="GO" id="GO:0043161">
    <property type="term" value="P:proteasome-mediated ubiquitin-dependent protein catabolic process"/>
    <property type="evidence" value="ECO:0007669"/>
    <property type="project" value="TreeGrafter"/>
</dbReference>
<dbReference type="InterPro" id="IPR000225">
    <property type="entry name" value="Armadillo"/>
</dbReference>
<comment type="caution">
    <text evidence="7">The sequence shown here is derived from an EMBL/GenBank/DDBJ whole genome shotgun (WGS) entry which is preliminary data.</text>
</comment>
<keyword evidence="8" id="KW-1185">Reference proteome</keyword>
<reference evidence="7" key="1">
    <citation type="journal article" date="2023" name="PhytoFront">
        <title>Draft Genome Resources of Seven Strains of Tilletia horrida, Causal Agent of Kernel Smut of Rice.</title>
        <authorList>
            <person name="Khanal S."/>
            <person name="Antony Babu S."/>
            <person name="Zhou X.G."/>
        </authorList>
    </citation>
    <scope>NUCLEOTIDE SEQUENCE</scope>
    <source>
        <strain evidence="7">TX3</strain>
    </source>
</reference>
<dbReference type="InterPro" id="IPR038739">
    <property type="entry name" value="ARMC8/Vid28"/>
</dbReference>
<feature type="compositionally biased region" description="Basic and acidic residues" evidence="6">
    <location>
        <begin position="399"/>
        <end position="418"/>
    </location>
</feature>
<evidence type="ECO:0000313" key="8">
    <source>
        <dbReference type="Proteomes" id="UP001176521"/>
    </source>
</evidence>
<dbReference type="SUPFAM" id="SSF48371">
    <property type="entry name" value="ARM repeat"/>
    <property type="match status" value="1"/>
</dbReference>
<feature type="compositionally biased region" description="Low complexity" evidence="6">
    <location>
        <begin position="321"/>
        <end position="333"/>
    </location>
</feature>
<evidence type="ECO:0000256" key="5">
    <source>
        <dbReference type="ARBA" id="ARBA00023242"/>
    </source>
</evidence>
<name>A0AAN6JQS3_9BASI</name>
<evidence type="ECO:0000256" key="2">
    <source>
        <dbReference type="ARBA" id="ARBA00004496"/>
    </source>
</evidence>
<dbReference type="GO" id="GO:0005634">
    <property type="term" value="C:nucleus"/>
    <property type="evidence" value="ECO:0007669"/>
    <property type="project" value="UniProtKB-SubCell"/>
</dbReference>
<dbReference type="InterPro" id="IPR016024">
    <property type="entry name" value="ARM-type_fold"/>
</dbReference>
<dbReference type="Proteomes" id="UP001176521">
    <property type="component" value="Unassembled WGS sequence"/>
</dbReference>
<feature type="compositionally biased region" description="Polar residues" evidence="6">
    <location>
        <begin position="309"/>
        <end position="320"/>
    </location>
</feature>
<dbReference type="InterPro" id="IPR011989">
    <property type="entry name" value="ARM-like"/>
</dbReference>
<feature type="region of interest" description="Disordered" evidence="6">
    <location>
        <begin position="613"/>
        <end position="641"/>
    </location>
</feature>
<dbReference type="AlphaFoldDB" id="A0AAN6JQS3"/>
<accession>A0AAN6JQS3</accession>
<keyword evidence="3" id="KW-0963">Cytoplasm</keyword>
<feature type="region of interest" description="Disordered" evidence="6">
    <location>
        <begin position="194"/>
        <end position="217"/>
    </location>
</feature>
<sequence>MAVRFPPPPPAVGPGRTSPAAHLQYLTTIRNAVIGSRTKKAALAQHGDISYFVTLLNTPLHDAHALEIRSQAATILGSIAHGASTVTLLVLLRAQAPQALIRALDELLTTTTTATSDSSASGNPGSSLILASPSSDPLKALESVIRALRVLMLTVADELNASARWGVGSGWGSKGAALTVSSVPAGARLHSSASALEPPWAEERSSGAHPSAAEVDEDERQVRLLGRRAIAHCFHPSNLPLLLAPLMLVPSEHSQNMIGSGTLVPADQAGGGAGAANLFPSSTKVRLNNITEMIFFLLSACLAIPGPGPSSSAQTAEGGQTPSASSTPSTAVSPEAELYQRRAYMLNFRASLAPWHRHASSATHTASTSASARHSRAARNAPDEGMQAELLHSPSRSGSLDRERDRRRSLQQPHDPKGKMPVSVAVGSKQGGKMDEDDEEGDVTVPGSLLKSRAPETGLLDVLIEAVEGSLTKTREAALWTIGELVRDCPPAAHRFILCSTEAGEQTTTMLLRFREDPDVDIRLAAFCCMSNIVKVHNFGSNTSEYVLAALIELLDPTAPPLSVLGAAAAAAASAASTSSAAHPPSTTSAATGSSSSASRTAFENVRNQLLGISPTSRDPAASASRNSAHASSSAPASPSAPVVLGSGREIDVQVQACFALARLLTDHVDLQYVSHERFGIVGRVGALVDASWKEVKKRLVVGTGEEVGGGGGALGGLGSGVAPMLVAASGGRLLQNAAPLPALSEGVIRLLEASLTVLATVSFHADEIRQAIIETSSPALLPIVASCLTFPAPTSPAFPGIRIAACRLIRALSRSVATLRTSLVDAGVGEKLLVLLHDERERHEVRLEVVAALCNMVLKHSPTHELVLQSRGVERLVALLDSGAASTSVAASASADGSMVINVLWALKNLACRATLEVKRTVGEAIGWERLLRLAGETDAMIQEQALNLIRNLAAVDEADIEMTVSSIGLERLLDLLEHVIWTRRGAGASLASSSTAAGAGAGLGYGRDRAGEEGSVLVLVQAANILVNLATGSRELRLALLQRPNLLDAILFFMNHPREEVRVAGVWCASNLTYRFEPSYGHGSQHVPQSDFSDEDDIGLEAVKRLRSFNFEMRVRELLDREEALNVRDRAKVLLSALEVAT</sequence>
<dbReference type="GO" id="GO:0034657">
    <property type="term" value="C:GID complex"/>
    <property type="evidence" value="ECO:0007669"/>
    <property type="project" value="TreeGrafter"/>
</dbReference>
<organism evidence="7 8">
    <name type="scientific">Tilletia horrida</name>
    <dbReference type="NCBI Taxonomy" id="155126"/>
    <lineage>
        <taxon>Eukaryota</taxon>
        <taxon>Fungi</taxon>
        <taxon>Dikarya</taxon>
        <taxon>Basidiomycota</taxon>
        <taxon>Ustilaginomycotina</taxon>
        <taxon>Exobasidiomycetes</taxon>
        <taxon>Tilletiales</taxon>
        <taxon>Tilletiaceae</taxon>
        <taxon>Tilletia</taxon>
    </lineage>
</organism>
<protein>
    <recommendedName>
        <fullName evidence="9">Armadillo repeat-containing protein 8</fullName>
    </recommendedName>
</protein>
<evidence type="ECO:0008006" key="9">
    <source>
        <dbReference type="Google" id="ProtNLM"/>
    </source>
</evidence>
<feature type="region of interest" description="Disordered" evidence="6">
    <location>
        <begin position="578"/>
        <end position="598"/>
    </location>
</feature>
<dbReference type="SMART" id="SM00185">
    <property type="entry name" value="ARM"/>
    <property type="match status" value="6"/>
</dbReference>